<protein>
    <submittedName>
        <fullName evidence="1">Uncharacterized protein</fullName>
    </submittedName>
</protein>
<name>A0A8S5LVG9_9CAUD</name>
<proteinExistence type="predicted"/>
<organism evidence="1">
    <name type="scientific">Siphoviridae sp. ctrMZ4</name>
    <dbReference type="NCBI Taxonomy" id="2826477"/>
    <lineage>
        <taxon>Viruses</taxon>
        <taxon>Duplodnaviria</taxon>
        <taxon>Heunggongvirae</taxon>
        <taxon>Uroviricota</taxon>
        <taxon>Caudoviricetes</taxon>
    </lineage>
</organism>
<accession>A0A8S5LVG9</accession>
<reference evidence="1" key="1">
    <citation type="journal article" date="2021" name="Proc. Natl. Acad. Sci. U.S.A.">
        <title>A Catalog of Tens of Thousands of Viruses from Human Metagenomes Reveals Hidden Associations with Chronic Diseases.</title>
        <authorList>
            <person name="Tisza M.J."/>
            <person name="Buck C.B."/>
        </authorList>
    </citation>
    <scope>NUCLEOTIDE SEQUENCE</scope>
    <source>
        <strain evidence="1">CtrMZ4</strain>
    </source>
</reference>
<sequence length="29" mass="3328">MSLVTKQESTCSDYWKSSLPSSVRAIFYL</sequence>
<dbReference type="EMBL" id="BK014747">
    <property type="protein sequence ID" value="DAD73890.1"/>
    <property type="molecule type" value="Genomic_DNA"/>
</dbReference>
<evidence type="ECO:0000313" key="1">
    <source>
        <dbReference type="EMBL" id="DAD73890.1"/>
    </source>
</evidence>